<dbReference type="Ensembl" id="ENSPMAT00000000312.1">
    <property type="protein sequence ID" value="ENSPMAP00000000312.1"/>
    <property type="gene ID" value="ENSPMAG00000000279.1"/>
</dbReference>
<organism evidence="5">
    <name type="scientific">Petromyzon marinus</name>
    <name type="common">Sea lamprey</name>
    <dbReference type="NCBI Taxonomy" id="7757"/>
    <lineage>
        <taxon>Eukaryota</taxon>
        <taxon>Metazoa</taxon>
        <taxon>Chordata</taxon>
        <taxon>Craniata</taxon>
        <taxon>Vertebrata</taxon>
        <taxon>Cyclostomata</taxon>
        <taxon>Hyperoartia</taxon>
        <taxon>Petromyzontiformes</taxon>
        <taxon>Petromyzontidae</taxon>
        <taxon>Petromyzon</taxon>
    </lineage>
</organism>
<dbReference type="PROSITE" id="PS50188">
    <property type="entry name" value="B302_SPRY"/>
    <property type="match status" value="1"/>
</dbReference>
<keyword evidence="2" id="KW-0863">Zinc-finger</keyword>
<dbReference type="GO" id="GO:0008270">
    <property type="term" value="F:zinc ion binding"/>
    <property type="evidence" value="ECO:0007669"/>
    <property type="project" value="UniProtKB-KW"/>
</dbReference>
<keyword evidence="1" id="KW-0479">Metal-binding</keyword>
<sequence>MYPNSAHDHFKISSDLRTMTRTPISQVHLHHEKMLCVRYQALCSESFSSGQHYWEVDLNNSGSCRVGVTYRKIPQSILGCTDKSWCLIKNHDKYLVQNGLVATSLSVREPPQRVGIHLEWEAGVMSFYNTDSMLLLHRIYQQFTKPLYPGLYIGSVDGSLTLIDLSIVPECSDCERLSP</sequence>
<accession>S4R532</accession>
<proteinExistence type="predicted"/>
<dbReference type="AlphaFoldDB" id="S4R532"/>
<reference evidence="5" key="1">
    <citation type="submission" date="2025-08" db="UniProtKB">
        <authorList>
            <consortium name="Ensembl"/>
        </authorList>
    </citation>
    <scope>IDENTIFICATION</scope>
</reference>
<dbReference type="InterPro" id="IPR003879">
    <property type="entry name" value="Butyrophylin_SPRY"/>
</dbReference>
<dbReference type="HOGENOM" id="CLU_013137_7_3_1"/>
<dbReference type="Gene3D" id="2.60.120.920">
    <property type="match status" value="1"/>
</dbReference>
<name>S4R532_PETMA</name>
<dbReference type="InterPro" id="IPR003877">
    <property type="entry name" value="SPRY_dom"/>
</dbReference>
<dbReference type="SMART" id="SM00449">
    <property type="entry name" value="SPRY"/>
    <property type="match status" value="1"/>
</dbReference>
<evidence type="ECO:0000256" key="3">
    <source>
        <dbReference type="ARBA" id="ARBA00022833"/>
    </source>
</evidence>
<keyword evidence="3" id="KW-0862">Zinc</keyword>
<protein>
    <recommendedName>
        <fullName evidence="4">B30.2/SPRY domain-containing protein</fullName>
    </recommendedName>
</protein>
<dbReference type="OMA" id="ICSPRRY"/>
<dbReference type="InterPro" id="IPR013320">
    <property type="entry name" value="ConA-like_dom_sf"/>
</dbReference>
<evidence type="ECO:0000256" key="2">
    <source>
        <dbReference type="ARBA" id="ARBA00022771"/>
    </source>
</evidence>
<dbReference type="PRINTS" id="PR01407">
    <property type="entry name" value="BUTYPHLNCDUF"/>
</dbReference>
<dbReference type="InterPro" id="IPR001870">
    <property type="entry name" value="B30.2/SPRY"/>
</dbReference>
<reference evidence="5" key="2">
    <citation type="submission" date="2025-09" db="UniProtKB">
        <authorList>
            <consortium name="Ensembl"/>
        </authorList>
    </citation>
    <scope>IDENTIFICATION</scope>
</reference>
<dbReference type="GeneTree" id="ENSGT01030000234583"/>
<feature type="domain" description="B30.2/SPRY" evidence="4">
    <location>
        <begin position="1"/>
        <end position="170"/>
    </location>
</feature>
<evidence type="ECO:0000256" key="1">
    <source>
        <dbReference type="ARBA" id="ARBA00022723"/>
    </source>
</evidence>
<dbReference type="PANTHER" id="PTHR25465:SF11">
    <property type="entry name" value="TRIPARTITE MOTIF CONTAINING 14"/>
    <property type="match status" value="1"/>
</dbReference>
<dbReference type="PANTHER" id="PTHR25465">
    <property type="entry name" value="B-BOX DOMAIN CONTAINING"/>
    <property type="match status" value="1"/>
</dbReference>
<evidence type="ECO:0000259" key="4">
    <source>
        <dbReference type="PROSITE" id="PS50188"/>
    </source>
</evidence>
<dbReference type="InterPro" id="IPR051051">
    <property type="entry name" value="E3_ubiq-ligase_TRIM/RNF"/>
</dbReference>
<dbReference type="Pfam" id="PF00622">
    <property type="entry name" value="SPRY"/>
    <property type="match status" value="1"/>
</dbReference>
<evidence type="ECO:0000313" key="5">
    <source>
        <dbReference type="Ensembl" id="ENSPMAP00000000312.1"/>
    </source>
</evidence>
<dbReference type="InterPro" id="IPR043136">
    <property type="entry name" value="B30.2/SPRY_sf"/>
</dbReference>
<dbReference type="STRING" id="7757.ENSPMAP00000000312"/>
<dbReference type="SUPFAM" id="SSF49899">
    <property type="entry name" value="Concanavalin A-like lectins/glucanases"/>
    <property type="match status" value="1"/>
</dbReference>